<sequence length="1463" mass="164958">MQTQLGKKVTNSLNKKYNTSIHVGRVGVNFLGEVSLKDIYIEDHHKDTLAFIGALNTSILDFKELQEGDLLFNDIDVDQLNLRIKNYKGENETNLDVFVAKWEKFDTIPRKGPSTFLMQANGVNITNSRVRYIDDNLETPKVVDFTKLNITGKAFEIQGANVAVNVTNANMMDFRGVPIEQLKTKFAYSLTQMKFSDLNLKTKTSNLIGHLEFNYKREDFKDFNNRVKLKANFTNSKISFTDLNKFYNEFGNDVADFSTSISGTLNNLKLINLKLKTLNNTVVNGNYNFKNLLSKKTEDFKLTAQIENLKSTYTDLKKLLPGLLGKTIPSSARNLGVFTINGQSVITTNIINAQLQINTLIGNIESDLVLSNISDIDNASYVGTTNFSKFNLGKFLDDKDLGVTSFEADVKGKGFTLNNLNTNVKGKASHFTINGYTYKNLDVLAVLKEKVFNGKLKVDDELVKLDFNGLVDMSERTKVYDFKANIQTFDLNKTNLFKRDSIAQFTGDILVKMKGSNIDNAYGEILFQNTIYANQNDVFQFKDFKITSSFDKEKVRTIAINSPEVINGTIKGRYQFKDLIDLSRNSLGSIYTNYNPIKVAENQFFEFNIKIKNKLTEIFYPDLIIHEGASLKGKISSNEKDFKLNFKSPKISFQDKHFNEVDVKLDNANPFYNAYVSINDVETDFYDVSEFELVNKTLNDTLFFRTEFKGGKYKNDIFNLNLYHTINKQSKSVVGFKKSDININDYQWFINEKQDKENKVEFDKTFKDIILKQFLITHGNEYAALSGFLKGDKNKNIKLDVKDINLSKVIPVFDDFRMNGIVNGKLNVIQEKGKYQPLAAITVDSLQVNDINLGLFSLDVVGSSDLNKYKINSSLENDKLQNLTARGDLNFKPSTPQLDLDIGLYKFDLSIFSALGDDVITNIRGLASGDVRLYGDYDNPDFKGNMFLDEAGLNIPYLNVDFDLENDARIRLNKKQFVADNIAILDTKYYTSGRLNGYVEHDAFSDWTLGLDISSDRLLVLDKEQEEESLYFGQAYIQGNAQLIGPVNELLVRVNATTKEGTVFKIPIADSETIGDNSFIREMSITDRLNQIGVDANLPEEISGLELEFDLNVTDDAEIEIVLDQEAGSVLRGRAEGLLRIEINTNDKFNMYGDCIVSEGTYNFVYGNNFLQGGFIEKKFNVKPGGTINWDGNPYQARVNIEAVYGTSANPAILLDNPSINRKIPVDVIINLNGNLMQPDVEFDIEFPNTNSVVKSELLYKLDDKEFRDRQAMALVTSGQFTTTLDLGKGAITNLVERATSLVNDLFSDEDDKLKIGLNYEQGEVNPLATDAQREGDRVGFTVSTQITDRIVLNGKVGIPVGGVSKTVVAGDVQVEFLLNEKGTLRAKIFNRENDFQALGATNEIGYTQGAGISYKVDFDTFSELLDEIFNRKKEVEEQEDEEDELDPNSFIREKSKSEKLNE</sequence>
<evidence type="ECO:0000313" key="7">
    <source>
        <dbReference type="EMBL" id="MFD0964171.1"/>
    </source>
</evidence>
<comment type="caution">
    <text evidence="7">The sequence shown here is derived from an EMBL/GenBank/DDBJ whole genome shotgun (WGS) entry which is preliminary data.</text>
</comment>
<dbReference type="EMBL" id="JBHTJM010000008">
    <property type="protein sequence ID" value="MFD0964171.1"/>
    <property type="molecule type" value="Genomic_DNA"/>
</dbReference>
<gene>
    <name evidence="7" type="ORF">ACFQ1O_09160</name>
</gene>
<reference evidence="8" key="1">
    <citation type="journal article" date="2019" name="Int. J. Syst. Evol. Microbiol.">
        <title>The Global Catalogue of Microorganisms (GCM) 10K type strain sequencing project: providing services to taxonomists for standard genome sequencing and annotation.</title>
        <authorList>
            <consortium name="The Broad Institute Genomics Platform"/>
            <consortium name="The Broad Institute Genome Sequencing Center for Infectious Disease"/>
            <person name="Wu L."/>
            <person name="Ma J."/>
        </authorList>
    </citation>
    <scope>NUCLEOTIDE SEQUENCE [LARGE SCALE GENOMIC DNA]</scope>
    <source>
        <strain evidence="8">CCUG 62114</strain>
    </source>
</reference>
<name>A0ABW3I2T2_9FLAO</name>
<keyword evidence="4" id="KW-0472">Membrane</keyword>
<feature type="domain" description="Translocation and assembly module TamB C-terminal" evidence="6">
    <location>
        <begin position="991"/>
        <end position="1419"/>
    </location>
</feature>
<feature type="compositionally biased region" description="Acidic residues" evidence="5">
    <location>
        <begin position="1437"/>
        <end position="1447"/>
    </location>
</feature>
<evidence type="ECO:0000259" key="6">
    <source>
        <dbReference type="Pfam" id="PF04357"/>
    </source>
</evidence>
<dbReference type="InterPro" id="IPR007452">
    <property type="entry name" value="TamB_C"/>
</dbReference>
<dbReference type="Proteomes" id="UP001596997">
    <property type="component" value="Unassembled WGS sequence"/>
</dbReference>
<feature type="compositionally biased region" description="Basic and acidic residues" evidence="5">
    <location>
        <begin position="1452"/>
        <end position="1463"/>
    </location>
</feature>
<organism evidence="7 8">
    <name type="scientific">Pseudofulvibacter geojedonensis</name>
    <dbReference type="NCBI Taxonomy" id="1123758"/>
    <lineage>
        <taxon>Bacteria</taxon>
        <taxon>Pseudomonadati</taxon>
        <taxon>Bacteroidota</taxon>
        <taxon>Flavobacteriia</taxon>
        <taxon>Flavobacteriales</taxon>
        <taxon>Flavobacteriaceae</taxon>
        <taxon>Pseudofulvibacter</taxon>
    </lineage>
</organism>
<keyword evidence="8" id="KW-1185">Reference proteome</keyword>
<keyword evidence="3" id="KW-1133">Transmembrane helix</keyword>
<evidence type="ECO:0000256" key="5">
    <source>
        <dbReference type="SAM" id="MobiDB-lite"/>
    </source>
</evidence>
<accession>A0ABW3I2T2</accession>
<keyword evidence="2" id="KW-0812">Transmembrane</keyword>
<protein>
    <submittedName>
        <fullName evidence="7">Translocation/assembly module TamB domain-containing protein</fullName>
    </submittedName>
</protein>
<dbReference type="RefSeq" id="WP_377715626.1">
    <property type="nucleotide sequence ID" value="NZ_JBHTJM010000008.1"/>
</dbReference>
<proteinExistence type="predicted"/>
<evidence type="ECO:0000256" key="3">
    <source>
        <dbReference type="ARBA" id="ARBA00022989"/>
    </source>
</evidence>
<evidence type="ECO:0000256" key="2">
    <source>
        <dbReference type="ARBA" id="ARBA00022692"/>
    </source>
</evidence>
<evidence type="ECO:0000313" key="8">
    <source>
        <dbReference type="Proteomes" id="UP001596997"/>
    </source>
</evidence>
<comment type="subcellular location">
    <subcellularLocation>
        <location evidence="1">Membrane</location>
        <topology evidence="1">Single-pass membrane protein</topology>
    </subcellularLocation>
</comment>
<evidence type="ECO:0000256" key="1">
    <source>
        <dbReference type="ARBA" id="ARBA00004167"/>
    </source>
</evidence>
<evidence type="ECO:0000256" key="4">
    <source>
        <dbReference type="ARBA" id="ARBA00023136"/>
    </source>
</evidence>
<dbReference type="Pfam" id="PF04357">
    <property type="entry name" value="TamB"/>
    <property type="match status" value="1"/>
</dbReference>
<feature type="region of interest" description="Disordered" evidence="5">
    <location>
        <begin position="1434"/>
        <end position="1463"/>
    </location>
</feature>